<comment type="catalytic activity">
    <reaction evidence="8 9">
        <text>an N-terminal (5-L-glutamyl)-[peptide] + an alpha-amino acid = 5-L-glutamyl amino acid + an N-terminal L-alpha-aminoacyl-[peptide]</text>
        <dbReference type="Rhea" id="RHEA:23904"/>
        <dbReference type="Rhea" id="RHEA-COMP:9780"/>
        <dbReference type="Rhea" id="RHEA-COMP:9795"/>
        <dbReference type="ChEBI" id="CHEBI:77644"/>
        <dbReference type="ChEBI" id="CHEBI:78597"/>
        <dbReference type="ChEBI" id="CHEBI:78599"/>
        <dbReference type="ChEBI" id="CHEBI:78608"/>
        <dbReference type="EC" id="2.3.2.2"/>
    </reaction>
</comment>
<keyword evidence="4 9" id="KW-0808">Transferase</keyword>
<dbReference type="Gene3D" id="3.60.20.40">
    <property type="match status" value="1"/>
</dbReference>
<dbReference type="RefSeq" id="WP_413277563.1">
    <property type="nucleotide sequence ID" value="NZ_JBHFNT010000096.1"/>
</dbReference>
<comment type="catalytic activity">
    <reaction evidence="1 9">
        <text>an S-substituted glutathione + H2O = an S-substituted L-cysteinylglycine + L-glutamate</text>
        <dbReference type="Rhea" id="RHEA:59468"/>
        <dbReference type="ChEBI" id="CHEBI:15377"/>
        <dbReference type="ChEBI" id="CHEBI:29985"/>
        <dbReference type="ChEBI" id="CHEBI:90779"/>
        <dbReference type="ChEBI" id="CHEBI:143103"/>
        <dbReference type="EC" id="3.4.19.13"/>
    </reaction>
</comment>
<keyword evidence="5 9" id="KW-0378">Hydrolase</keyword>
<proteinExistence type="inferred from homology"/>
<dbReference type="InterPro" id="IPR029055">
    <property type="entry name" value="Ntn_hydrolases_N"/>
</dbReference>
<evidence type="ECO:0000256" key="6">
    <source>
        <dbReference type="ARBA" id="ARBA00023145"/>
    </source>
</evidence>
<dbReference type="PANTHER" id="PTHR43199">
    <property type="entry name" value="GLUTATHIONE HYDROLASE"/>
    <property type="match status" value="1"/>
</dbReference>
<keyword evidence="11" id="KW-1185">Reference proteome</keyword>
<dbReference type="EC" id="3.4.19.13" evidence="9"/>
<keyword evidence="6 9" id="KW-0865">Zymogen</keyword>
<dbReference type="EMBL" id="JBHFNT010000096">
    <property type="protein sequence ID" value="MFB2835141.1"/>
    <property type="molecule type" value="Genomic_DNA"/>
</dbReference>
<dbReference type="Pfam" id="PF01019">
    <property type="entry name" value="G_glu_transpept"/>
    <property type="match status" value="1"/>
</dbReference>
<evidence type="ECO:0000256" key="9">
    <source>
        <dbReference type="RuleBase" id="RU368036"/>
    </source>
</evidence>
<evidence type="ECO:0000256" key="1">
    <source>
        <dbReference type="ARBA" id="ARBA00001049"/>
    </source>
</evidence>
<gene>
    <name evidence="10" type="primary">ggt</name>
    <name evidence="10" type="ORF">ACE1CA_11475</name>
</gene>
<keyword evidence="9" id="KW-0317">Glutathione biosynthesis</keyword>
<dbReference type="GO" id="GO:0103068">
    <property type="term" value="F:leukotriene C4 gamma-glutamyl transferase activity"/>
    <property type="evidence" value="ECO:0007669"/>
    <property type="project" value="UniProtKB-EC"/>
</dbReference>
<dbReference type="InterPro" id="IPR043138">
    <property type="entry name" value="GGT_lsub"/>
</dbReference>
<reference evidence="10 11" key="1">
    <citation type="submission" date="2024-09" db="EMBL/GenBank/DDBJ databases">
        <title>Floridaenema gen nov. (Aerosakkonemataceae, Aerosakkonematales ord. nov., Cyanobacteria) from benthic tropical and subtropical fresh waters, with the description of four new species.</title>
        <authorList>
            <person name="Moretto J.A."/>
            <person name="Berthold D.E."/>
            <person name="Lefler F.W."/>
            <person name="Huang I.-S."/>
            <person name="Laughinghouse H. IV."/>
        </authorList>
    </citation>
    <scope>NUCLEOTIDE SEQUENCE [LARGE SCALE GENOMIC DNA]</scope>
    <source>
        <strain evidence="10 11">BLCC-F167</strain>
    </source>
</reference>
<dbReference type="InterPro" id="IPR043137">
    <property type="entry name" value="GGT_ssub_C"/>
</dbReference>
<evidence type="ECO:0000256" key="3">
    <source>
        <dbReference type="ARBA" id="ARBA00009381"/>
    </source>
</evidence>
<dbReference type="PANTHER" id="PTHR43199:SF1">
    <property type="entry name" value="GLUTATHIONE HYDROLASE PROENZYME"/>
    <property type="match status" value="1"/>
</dbReference>
<dbReference type="InterPro" id="IPR051792">
    <property type="entry name" value="GGT_bact"/>
</dbReference>
<dbReference type="PRINTS" id="PR01210">
    <property type="entry name" value="GGTRANSPTASE"/>
</dbReference>
<protein>
    <recommendedName>
        <fullName evidence="9">Glutathione hydrolase proenzyme</fullName>
        <ecNumber evidence="9">2.3.2.2</ecNumber>
        <ecNumber evidence="9">3.4.19.13</ecNumber>
    </recommendedName>
    <component>
        <recommendedName>
            <fullName evidence="9">Glutathione hydrolase large chain</fullName>
        </recommendedName>
    </component>
    <component>
        <recommendedName>
            <fullName evidence="9">Glutathione hydrolase small chain</fullName>
        </recommendedName>
    </component>
</protein>
<dbReference type="SUPFAM" id="SSF56235">
    <property type="entry name" value="N-terminal nucleophile aminohydrolases (Ntn hydrolases)"/>
    <property type="match status" value="1"/>
</dbReference>
<organism evidence="10 11">
    <name type="scientific">Floridaenema evergladense BLCC-F167</name>
    <dbReference type="NCBI Taxonomy" id="3153639"/>
    <lineage>
        <taxon>Bacteria</taxon>
        <taxon>Bacillati</taxon>
        <taxon>Cyanobacteriota</taxon>
        <taxon>Cyanophyceae</taxon>
        <taxon>Oscillatoriophycideae</taxon>
        <taxon>Aerosakkonematales</taxon>
        <taxon>Aerosakkonemataceae</taxon>
        <taxon>Floridanema</taxon>
        <taxon>Floridanema evergladense</taxon>
    </lineage>
</organism>
<keyword evidence="7 9" id="KW-0012">Acyltransferase</keyword>
<accession>A0ABV4WK64</accession>
<evidence type="ECO:0000313" key="10">
    <source>
        <dbReference type="EMBL" id="MFB2835141.1"/>
    </source>
</evidence>
<evidence type="ECO:0000256" key="5">
    <source>
        <dbReference type="ARBA" id="ARBA00022801"/>
    </source>
</evidence>
<dbReference type="NCBIfam" id="TIGR00066">
    <property type="entry name" value="g_glut_trans"/>
    <property type="match status" value="1"/>
</dbReference>
<comment type="caution">
    <text evidence="10">The sequence shown here is derived from an EMBL/GenBank/DDBJ whole genome shotgun (WGS) entry which is preliminary data.</text>
</comment>
<dbReference type="EC" id="2.3.2.2" evidence="9"/>
<evidence type="ECO:0000313" key="11">
    <source>
        <dbReference type="Proteomes" id="UP001576780"/>
    </source>
</evidence>
<name>A0ABV4WK64_9CYAN</name>
<comment type="similarity">
    <text evidence="3 9">Belongs to the gamma-glutamyltransferase family.</text>
</comment>
<comment type="pathway">
    <text evidence="9">Sulfur metabolism; glutathione metabolism.</text>
</comment>
<evidence type="ECO:0000256" key="8">
    <source>
        <dbReference type="ARBA" id="ARBA00047417"/>
    </source>
</evidence>
<evidence type="ECO:0000256" key="2">
    <source>
        <dbReference type="ARBA" id="ARBA00001089"/>
    </source>
</evidence>
<dbReference type="Proteomes" id="UP001576780">
    <property type="component" value="Unassembled WGS sequence"/>
</dbReference>
<dbReference type="InterPro" id="IPR000101">
    <property type="entry name" value="GGT_peptidase"/>
</dbReference>
<sequence length="629" mass="68587">MFSPLCIALAICYTQIIAQKLCDPQLALIDMRYGGDRDEQTIPDSGTMQLKFFKLIFSSLVLCCNFVFPVRTQDLPAPEGDTGRTEKQAVRAKRQMVVTANPLASQAGIAILRRGGNAVDAAIAVQMVLTLVEPQSSGIGGGGFLLLYDDATGKLLSYDGRETAPGKARSDRFLNPEGNPLNYFQAIVGGKSVGVPGVVRMLEMVHREEGKLPWRELFQPAIQLAENGFPISPRLYQLLSREKYLQRFPNSRDYFYLANGQPKPVGSKLVNRPLAGVLKAIANQGADAFYQGEIAKDIVATVNNSPINPGDLTLADLANYQAKKRDPICSLYRVYQVCSIGPPSSGGITMLQMLGILQNFDLASLKSKPIELVHLFSEAGRLAYADRDRFLADPDFVKIPTGRLLDPQYLRVRGSAIDLNRSMGKAAPGNIVVSFEERRSIHWLDLPATTHFSIVDKDGNVVSMTSSIESGFGSRLMVRGFLLNNQLTDFNFIPVENGQPVANRVEAWKRPRSSMSPTIVFNAQKQPILITGSPGGSAIINFVAKVLVGVLDWNLDIQEAISLPNFGSRNRPTELEAGTNYASFKADLESRGHQVIVIPLNSGSHGIQVKNGELIGGADPRREGVAIGD</sequence>
<dbReference type="Gene3D" id="1.10.246.130">
    <property type="match status" value="1"/>
</dbReference>
<comment type="PTM">
    <text evidence="9">Cleaved by autocatalysis into a large and a small subunit.</text>
</comment>
<comment type="catalytic activity">
    <reaction evidence="2 9">
        <text>glutathione + H2O = L-cysteinylglycine + L-glutamate</text>
        <dbReference type="Rhea" id="RHEA:28807"/>
        <dbReference type="ChEBI" id="CHEBI:15377"/>
        <dbReference type="ChEBI" id="CHEBI:29985"/>
        <dbReference type="ChEBI" id="CHEBI:57925"/>
        <dbReference type="ChEBI" id="CHEBI:61694"/>
        <dbReference type="EC" id="3.4.19.13"/>
    </reaction>
</comment>
<evidence type="ECO:0000256" key="7">
    <source>
        <dbReference type="ARBA" id="ARBA00023315"/>
    </source>
</evidence>
<evidence type="ECO:0000256" key="4">
    <source>
        <dbReference type="ARBA" id="ARBA00022679"/>
    </source>
</evidence>
<comment type="subunit">
    <text evidence="9">This enzyme consists of two polypeptide chains, which are synthesized in precursor form from a single polypeptide.</text>
</comment>